<proteinExistence type="predicted"/>
<reference evidence="1 2" key="1">
    <citation type="submission" date="2017-09" db="EMBL/GenBank/DDBJ databases">
        <authorList>
            <person name="Lee N."/>
            <person name="Cho B.-K."/>
        </authorList>
    </citation>
    <scope>NUCLEOTIDE SEQUENCE [LARGE SCALE GENOMIC DNA]</scope>
    <source>
        <strain evidence="1 2">ATCC 12853</strain>
    </source>
</reference>
<name>A0A5J6G796_STRKN</name>
<dbReference type="RefSeq" id="WP_055544790.1">
    <property type="nucleotide sequence ID" value="NZ_CP023699.1"/>
</dbReference>
<evidence type="ECO:0000313" key="2">
    <source>
        <dbReference type="Proteomes" id="UP000325529"/>
    </source>
</evidence>
<accession>A0A5J6G796</accession>
<gene>
    <name evidence="1" type="ORF">CP970_12785</name>
</gene>
<sequence length="63" mass="7225">MYDYEMHQMRAAELAQEAAHRRLVREARKLRAAARRSARDEAEGRVIAQLGGKLGRTRFTRAA</sequence>
<organism evidence="1 2">
    <name type="scientific">Streptomyces kanamyceticus</name>
    <dbReference type="NCBI Taxonomy" id="1967"/>
    <lineage>
        <taxon>Bacteria</taxon>
        <taxon>Bacillati</taxon>
        <taxon>Actinomycetota</taxon>
        <taxon>Actinomycetes</taxon>
        <taxon>Kitasatosporales</taxon>
        <taxon>Streptomycetaceae</taxon>
        <taxon>Streptomyces</taxon>
    </lineage>
</organism>
<evidence type="ECO:0000313" key="1">
    <source>
        <dbReference type="EMBL" id="QEU91640.1"/>
    </source>
</evidence>
<dbReference type="AlphaFoldDB" id="A0A5J6G796"/>
<dbReference type="EMBL" id="CP023699">
    <property type="protein sequence ID" value="QEU91640.1"/>
    <property type="molecule type" value="Genomic_DNA"/>
</dbReference>
<dbReference type="Proteomes" id="UP000325529">
    <property type="component" value="Chromosome"/>
</dbReference>
<dbReference type="KEGG" id="ska:CP970_12785"/>
<keyword evidence="2" id="KW-1185">Reference proteome</keyword>
<protein>
    <submittedName>
        <fullName evidence="1">Uncharacterized protein</fullName>
    </submittedName>
</protein>